<sequence>MGLSDYDILKRVATRLSKDISNPYDAYAVYFRNKRNPNVSPAIFGVMISFTIVNLATILLCIFSIVLPILTNAKRRKKYLWIVKTTYLQSTTRPCWVPNSVLAVSLAQVSSTFACVVYTLVDYIGLRTGYTPELFLSLWIQLVWLFEFYAAWVSCWSAFCTFLSSPAHMVSISARTRRFFNPRLLNYIFVIFPITVTLLTLAWVLELGPAAGAEKEEYNNVMQYLDIVQRRWTPKDRVNPLDSPIFLHMALRKIHTYRALVKIRRGNFYSWAIVMTLTFFFHCSAAILLIKLLWACSTTLKEVDFSKTKIERYKEDDDAYDAKSTSDATSLNGTSIEACMTRGHRYILAHSILVNLASFYTSSMCYTLGVNAGRVINSPQWRSLASWLYLVSGAIVTLSMLLQSWRIFTDLDVIMPTMVQTNSRASWITVPDRENSKDSAEDVGFDEVVIASTVQRAHVAVRRQPVLVVRQVF</sequence>
<feature type="transmembrane region" description="Helical" evidence="1">
    <location>
        <begin position="268"/>
        <end position="294"/>
    </location>
</feature>
<accession>A0A9P6NID9</accession>
<reference evidence="2" key="1">
    <citation type="submission" date="2013-11" db="EMBL/GenBank/DDBJ databases">
        <title>Genome sequence of the fusiform rust pathogen reveals effectors for host alternation and coevolution with pine.</title>
        <authorList>
            <consortium name="DOE Joint Genome Institute"/>
            <person name="Smith K."/>
            <person name="Pendleton A."/>
            <person name="Kubisiak T."/>
            <person name="Anderson C."/>
            <person name="Salamov A."/>
            <person name="Aerts A."/>
            <person name="Riley R."/>
            <person name="Clum A."/>
            <person name="Lindquist E."/>
            <person name="Ence D."/>
            <person name="Campbell M."/>
            <person name="Kronenberg Z."/>
            <person name="Feau N."/>
            <person name="Dhillon B."/>
            <person name="Hamelin R."/>
            <person name="Burleigh J."/>
            <person name="Smith J."/>
            <person name="Yandell M."/>
            <person name="Nelson C."/>
            <person name="Grigoriev I."/>
            <person name="Davis J."/>
        </authorList>
    </citation>
    <scope>NUCLEOTIDE SEQUENCE</scope>
    <source>
        <strain evidence="2">G11</strain>
    </source>
</reference>
<name>A0A9P6NID9_9BASI</name>
<comment type="caution">
    <text evidence="2">The sequence shown here is derived from an EMBL/GenBank/DDBJ whole genome shotgun (WGS) entry which is preliminary data.</text>
</comment>
<evidence type="ECO:0008006" key="4">
    <source>
        <dbReference type="Google" id="ProtNLM"/>
    </source>
</evidence>
<evidence type="ECO:0000313" key="2">
    <source>
        <dbReference type="EMBL" id="KAG0144737.1"/>
    </source>
</evidence>
<proteinExistence type="predicted"/>
<feature type="transmembrane region" description="Helical" evidence="1">
    <location>
        <begin position="42"/>
        <end position="70"/>
    </location>
</feature>
<feature type="transmembrane region" description="Helical" evidence="1">
    <location>
        <begin position="384"/>
        <end position="402"/>
    </location>
</feature>
<feature type="transmembrane region" description="Helical" evidence="1">
    <location>
        <begin position="101"/>
        <end position="121"/>
    </location>
</feature>
<feature type="transmembrane region" description="Helical" evidence="1">
    <location>
        <begin position="184"/>
        <end position="205"/>
    </location>
</feature>
<keyword evidence="1" id="KW-1133">Transmembrane helix</keyword>
<evidence type="ECO:0000256" key="1">
    <source>
        <dbReference type="SAM" id="Phobius"/>
    </source>
</evidence>
<gene>
    <name evidence="2" type="ORF">CROQUDRAFT_608845</name>
</gene>
<evidence type="ECO:0000313" key="3">
    <source>
        <dbReference type="Proteomes" id="UP000886653"/>
    </source>
</evidence>
<keyword evidence="1" id="KW-0472">Membrane</keyword>
<feature type="transmembrane region" description="Helical" evidence="1">
    <location>
        <begin position="352"/>
        <end position="372"/>
    </location>
</feature>
<keyword evidence="3" id="KW-1185">Reference proteome</keyword>
<feature type="transmembrane region" description="Helical" evidence="1">
    <location>
        <begin position="141"/>
        <end position="163"/>
    </location>
</feature>
<dbReference type="AlphaFoldDB" id="A0A9P6NID9"/>
<protein>
    <recommendedName>
        <fullName evidence="4">Transmembrane protein</fullName>
    </recommendedName>
</protein>
<keyword evidence="1" id="KW-0812">Transmembrane</keyword>
<organism evidence="2 3">
    <name type="scientific">Cronartium quercuum f. sp. fusiforme G11</name>
    <dbReference type="NCBI Taxonomy" id="708437"/>
    <lineage>
        <taxon>Eukaryota</taxon>
        <taxon>Fungi</taxon>
        <taxon>Dikarya</taxon>
        <taxon>Basidiomycota</taxon>
        <taxon>Pucciniomycotina</taxon>
        <taxon>Pucciniomycetes</taxon>
        <taxon>Pucciniales</taxon>
        <taxon>Coleosporiaceae</taxon>
        <taxon>Cronartium</taxon>
    </lineage>
</organism>
<dbReference type="Proteomes" id="UP000886653">
    <property type="component" value="Unassembled WGS sequence"/>
</dbReference>
<dbReference type="EMBL" id="MU167289">
    <property type="protein sequence ID" value="KAG0144737.1"/>
    <property type="molecule type" value="Genomic_DNA"/>
</dbReference>